<dbReference type="InterPro" id="IPR014782">
    <property type="entry name" value="Peptidase_M1_dom"/>
</dbReference>
<dbReference type="GO" id="GO:0005615">
    <property type="term" value="C:extracellular space"/>
    <property type="evidence" value="ECO:0007669"/>
    <property type="project" value="TreeGrafter"/>
</dbReference>
<evidence type="ECO:0000313" key="4">
    <source>
        <dbReference type="Proteomes" id="UP000035213"/>
    </source>
</evidence>
<accession>A0A0G3M5T9</accession>
<dbReference type="CDD" id="cd09603">
    <property type="entry name" value="M1_APN_like"/>
    <property type="match status" value="1"/>
</dbReference>
<dbReference type="InterPro" id="IPR027268">
    <property type="entry name" value="Peptidase_M4/M1_CTD_sf"/>
</dbReference>
<dbReference type="GO" id="GO:0008270">
    <property type="term" value="F:zinc ion binding"/>
    <property type="evidence" value="ECO:0007669"/>
    <property type="project" value="InterPro"/>
</dbReference>
<feature type="chain" id="PRO_5005185097" evidence="1">
    <location>
        <begin position="19"/>
        <end position="543"/>
    </location>
</feature>
<dbReference type="PATRIC" id="fig|1324352.5.peg.2701"/>
<evidence type="ECO:0000259" key="2">
    <source>
        <dbReference type="Pfam" id="PF01433"/>
    </source>
</evidence>
<dbReference type="Proteomes" id="UP000035213">
    <property type="component" value="Chromosome"/>
</dbReference>
<dbReference type="GO" id="GO:0005737">
    <property type="term" value="C:cytoplasm"/>
    <property type="evidence" value="ECO:0007669"/>
    <property type="project" value="TreeGrafter"/>
</dbReference>
<name>A0A0G3M5T9_CHRGL</name>
<dbReference type="SUPFAM" id="SSF63737">
    <property type="entry name" value="Leukotriene A4 hydrolase N-terminal domain"/>
    <property type="match status" value="1"/>
</dbReference>
<feature type="signal peptide" evidence="1">
    <location>
        <begin position="1"/>
        <end position="18"/>
    </location>
</feature>
<reference evidence="3 4" key="1">
    <citation type="submission" date="2014-11" db="EMBL/GenBank/DDBJ databases">
        <authorList>
            <person name="Park G.-S."/>
            <person name="Hong S.-J."/>
            <person name="Jung B.K."/>
            <person name="Khan A.R."/>
            <person name="Kwak Y."/>
            <person name="Shin J.-H."/>
        </authorList>
    </citation>
    <scope>NUCLEOTIDE SEQUENCE [LARGE SCALE GENOMIC DNA]</scope>
    <source>
        <strain evidence="3 4">DSM 27622</strain>
    </source>
</reference>
<sequence length="543" mass="62384">MFRIFFSFIFLVSVAIVAQQPTREDSLVGSVTPEKAWWDLLHYDITVKPDYPTKTLTGNNKIKYKTLSGGNSKMMQIDLVKPLTIDSAFQDNKKLTFHNKGNIWYISLPKHSKSKSYELNIYYSGKPVESVSPPWDGGMVWAKDSLNRPWISVACQYKGASLWYPCKNMLYDEPDEGASISIIVPADMTAVGNGRWVGKKLSSDRTAKYTWKVVNPINHYGISFYAGNYVNISQTYQGRKGKLDMSYWILDYNRQKALDHMIPEAVQTMKSLERWFGPYPFYEDGFKIVEAPYIGMEHQSAIAYGNNYTKGTFKGKDISKTGWGKKTDRLIVHETAHEWFGNSITASDIADRWIQEGFAGLAEELVIADLCGRKAGEEFLVARYKGIDNEKPIIGRYGINEDSSSDNYIKGWAVIHMIKTIMNDDEKFRKILQGVTASFYHKVTSTQEIEDYIITKSGMNFKPLFNQYLRTTQIPELEYSIKNNELRYRFTNCIDGFFMPVKIDGSDDWLFPTVSWQTFQLKNNNITEINTDPNFYIKVKKVE</sequence>
<dbReference type="GO" id="GO:0042277">
    <property type="term" value="F:peptide binding"/>
    <property type="evidence" value="ECO:0007669"/>
    <property type="project" value="TreeGrafter"/>
</dbReference>
<dbReference type="OrthoDB" id="100605at2"/>
<dbReference type="STRING" id="1324352.OK18_12985"/>
<protein>
    <submittedName>
        <fullName evidence="3">Peptidase M1</fullName>
    </submittedName>
</protein>
<dbReference type="InterPro" id="IPR050344">
    <property type="entry name" value="Peptidase_M1_aminopeptidases"/>
</dbReference>
<dbReference type="Gene3D" id="2.60.40.1730">
    <property type="entry name" value="tricorn interacting facor f3 domain"/>
    <property type="match status" value="1"/>
</dbReference>
<dbReference type="PANTHER" id="PTHR11533:SF174">
    <property type="entry name" value="PUROMYCIN-SENSITIVE AMINOPEPTIDASE-RELATED"/>
    <property type="match status" value="1"/>
</dbReference>
<dbReference type="AlphaFoldDB" id="A0A0G3M5T9"/>
<organism evidence="3 4">
    <name type="scientific">Chryseobacterium gallinarum</name>
    <dbReference type="NCBI Taxonomy" id="1324352"/>
    <lineage>
        <taxon>Bacteria</taxon>
        <taxon>Pseudomonadati</taxon>
        <taxon>Bacteroidota</taxon>
        <taxon>Flavobacteriia</taxon>
        <taxon>Flavobacteriales</taxon>
        <taxon>Weeksellaceae</taxon>
        <taxon>Chryseobacterium group</taxon>
        <taxon>Chryseobacterium</taxon>
    </lineage>
</organism>
<feature type="domain" description="Peptidase M1 membrane alanine aminopeptidase" evidence="2">
    <location>
        <begin position="278"/>
        <end position="468"/>
    </location>
</feature>
<dbReference type="GO" id="GO:0016020">
    <property type="term" value="C:membrane"/>
    <property type="evidence" value="ECO:0007669"/>
    <property type="project" value="TreeGrafter"/>
</dbReference>
<dbReference type="EMBL" id="CP009928">
    <property type="protein sequence ID" value="AKK73398.1"/>
    <property type="molecule type" value="Genomic_DNA"/>
</dbReference>
<dbReference type="GO" id="GO:0070006">
    <property type="term" value="F:metalloaminopeptidase activity"/>
    <property type="evidence" value="ECO:0007669"/>
    <property type="project" value="TreeGrafter"/>
</dbReference>
<gene>
    <name evidence="3" type="ORF">OK18_12985</name>
</gene>
<proteinExistence type="predicted"/>
<dbReference type="RefSeq" id="WP_053328249.1">
    <property type="nucleotide sequence ID" value="NZ_CP009928.1"/>
</dbReference>
<dbReference type="GO" id="GO:0043171">
    <property type="term" value="P:peptide catabolic process"/>
    <property type="evidence" value="ECO:0007669"/>
    <property type="project" value="TreeGrafter"/>
</dbReference>
<dbReference type="KEGG" id="cgn:OK18_12985"/>
<evidence type="ECO:0000256" key="1">
    <source>
        <dbReference type="SAM" id="SignalP"/>
    </source>
</evidence>
<dbReference type="Pfam" id="PF01433">
    <property type="entry name" value="Peptidase_M1"/>
    <property type="match status" value="1"/>
</dbReference>
<evidence type="ECO:0000313" key="3">
    <source>
        <dbReference type="EMBL" id="AKK73398.1"/>
    </source>
</evidence>
<dbReference type="Gene3D" id="1.10.390.10">
    <property type="entry name" value="Neutral Protease Domain 2"/>
    <property type="match status" value="1"/>
</dbReference>
<dbReference type="InterPro" id="IPR042097">
    <property type="entry name" value="Aminopeptidase_N-like_N_sf"/>
</dbReference>
<keyword evidence="1" id="KW-0732">Signal</keyword>
<dbReference type="PANTHER" id="PTHR11533">
    <property type="entry name" value="PROTEASE M1 ZINC METALLOPROTEASE"/>
    <property type="match status" value="1"/>
</dbReference>
<dbReference type="SUPFAM" id="SSF55486">
    <property type="entry name" value="Metalloproteases ('zincins'), catalytic domain"/>
    <property type="match status" value="1"/>
</dbReference>